<protein>
    <submittedName>
        <fullName evidence="2">Uncharacterized protein</fullName>
    </submittedName>
</protein>
<accession>A0A8H4PTS4</accession>
<comment type="caution">
    <text evidence="2">The sequence shown here is derived from an EMBL/GenBank/DDBJ whole genome shotgun (WGS) entry which is preliminary data.</text>
</comment>
<feature type="compositionally biased region" description="Basic and acidic residues" evidence="1">
    <location>
        <begin position="138"/>
        <end position="152"/>
    </location>
</feature>
<dbReference type="AlphaFoldDB" id="A0A8H4PTS4"/>
<keyword evidence="3" id="KW-1185">Reference proteome</keyword>
<sequence>MGGDVDIVSQLDAAGTTWRVHALRTDDGGRRAAVLSGAAAPTLHEAFEELHRKSAQAVDRYVAANGLDAVPEPVSARRRRAGRKGPGRGSSAGGSDSERSLVSSSTLTASSESGSESDSASSGGEGVVDLYTRLGRKQPMDKAGRKQPMDKARAKKLPGFDSSKPRESAHHGALQPSRDTSLPLRPVRANKTGPQPPVGHTGVIPPRGWPGARLPSMEKTVGVGERGRGNSKMKVPGSLPPPPPMFKAPGPRPMIHHASTPMPMPMPMPRVPPPPMTTAPAERSIILTVDWAGHGQATFADECELSAAAVRHKTRTLLARRLGDFTNVSPHHFSAGEVEVRRVRVDGHVFVVTGSDHDCLAMVMASVGPAPRVVHVFVHVAADHDDG</sequence>
<gene>
    <name evidence="2" type="ORF">G6O67_002234</name>
</gene>
<name>A0A8H4PTS4_9HYPO</name>
<feature type="compositionally biased region" description="Low complexity" evidence="1">
    <location>
        <begin position="100"/>
        <end position="122"/>
    </location>
</feature>
<evidence type="ECO:0000313" key="3">
    <source>
        <dbReference type="Proteomes" id="UP000557566"/>
    </source>
</evidence>
<evidence type="ECO:0000313" key="2">
    <source>
        <dbReference type="EMBL" id="KAF4510341.1"/>
    </source>
</evidence>
<dbReference type="OrthoDB" id="5148182at2759"/>
<feature type="compositionally biased region" description="Basic residues" evidence="1">
    <location>
        <begin position="76"/>
        <end position="86"/>
    </location>
</feature>
<dbReference type="Proteomes" id="UP000557566">
    <property type="component" value="Unassembled WGS sequence"/>
</dbReference>
<dbReference type="EMBL" id="JAAVMX010000003">
    <property type="protein sequence ID" value="KAF4510341.1"/>
    <property type="molecule type" value="Genomic_DNA"/>
</dbReference>
<organism evidence="2 3">
    <name type="scientific">Ophiocordyceps sinensis</name>
    <dbReference type="NCBI Taxonomy" id="72228"/>
    <lineage>
        <taxon>Eukaryota</taxon>
        <taxon>Fungi</taxon>
        <taxon>Dikarya</taxon>
        <taxon>Ascomycota</taxon>
        <taxon>Pezizomycotina</taxon>
        <taxon>Sordariomycetes</taxon>
        <taxon>Hypocreomycetidae</taxon>
        <taxon>Hypocreales</taxon>
        <taxon>Ophiocordycipitaceae</taxon>
        <taxon>Ophiocordyceps</taxon>
    </lineage>
</organism>
<reference evidence="2 3" key="1">
    <citation type="journal article" date="2020" name="Genome Biol. Evol.">
        <title>A new high-quality draft genome assembly of the Chinese cordyceps Ophiocordyceps sinensis.</title>
        <authorList>
            <person name="Shu R."/>
            <person name="Zhang J."/>
            <person name="Meng Q."/>
            <person name="Zhang H."/>
            <person name="Zhou G."/>
            <person name="Li M."/>
            <person name="Wu P."/>
            <person name="Zhao Y."/>
            <person name="Chen C."/>
            <person name="Qin Q."/>
        </authorList>
    </citation>
    <scope>NUCLEOTIDE SEQUENCE [LARGE SCALE GENOMIC DNA]</scope>
    <source>
        <strain evidence="2 3">IOZ07</strain>
    </source>
</reference>
<evidence type="ECO:0000256" key="1">
    <source>
        <dbReference type="SAM" id="MobiDB-lite"/>
    </source>
</evidence>
<feature type="region of interest" description="Disordered" evidence="1">
    <location>
        <begin position="72"/>
        <end position="243"/>
    </location>
</feature>
<proteinExistence type="predicted"/>